<accession>A0A0B2W3K0</accession>
<dbReference type="InterPro" id="IPR045862">
    <property type="entry name" value="Trf4-like"/>
</dbReference>
<name>A0A0B2W3K0_TOXCA</name>
<dbReference type="InterPro" id="IPR043519">
    <property type="entry name" value="NT_sf"/>
</dbReference>
<evidence type="ECO:0000259" key="8">
    <source>
        <dbReference type="Pfam" id="PF03828"/>
    </source>
</evidence>
<dbReference type="EC" id="2.7.7.19" evidence="3"/>
<dbReference type="SUPFAM" id="SSF81301">
    <property type="entry name" value="Nucleotidyltransferase"/>
    <property type="match status" value="1"/>
</dbReference>
<evidence type="ECO:0000256" key="2">
    <source>
        <dbReference type="ARBA" id="ARBA00008593"/>
    </source>
</evidence>
<feature type="compositionally biased region" description="Polar residues" evidence="7">
    <location>
        <begin position="560"/>
        <end position="594"/>
    </location>
</feature>
<gene>
    <name evidence="10" type="primary">Papd5</name>
    <name evidence="10" type="ORF">Tcan_04603</name>
</gene>
<keyword evidence="5" id="KW-0479">Metal-binding</keyword>
<dbReference type="Gene3D" id="1.10.1410.10">
    <property type="match status" value="2"/>
</dbReference>
<dbReference type="OrthoDB" id="273917at2759"/>
<dbReference type="AlphaFoldDB" id="A0A0B2W3K0"/>
<dbReference type="GO" id="GO:0031123">
    <property type="term" value="P:RNA 3'-end processing"/>
    <property type="evidence" value="ECO:0007669"/>
    <property type="project" value="TreeGrafter"/>
</dbReference>
<feature type="domain" description="Poly(A) RNA polymerase mitochondrial-like central palm" evidence="9">
    <location>
        <begin position="172"/>
        <end position="298"/>
    </location>
</feature>
<dbReference type="GO" id="GO:0005730">
    <property type="term" value="C:nucleolus"/>
    <property type="evidence" value="ECO:0007669"/>
    <property type="project" value="TreeGrafter"/>
</dbReference>
<evidence type="ECO:0000313" key="11">
    <source>
        <dbReference type="Proteomes" id="UP000031036"/>
    </source>
</evidence>
<reference evidence="10 11" key="1">
    <citation type="submission" date="2014-11" db="EMBL/GenBank/DDBJ databases">
        <title>Genetic blueprint of the zoonotic pathogen Toxocara canis.</title>
        <authorList>
            <person name="Zhu X.-Q."/>
            <person name="Korhonen P.K."/>
            <person name="Cai H."/>
            <person name="Young N.D."/>
            <person name="Nejsum P."/>
            <person name="von Samson-Himmelstjerna G."/>
            <person name="Boag P.R."/>
            <person name="Tan P."/>
            <person name="Li Q."/>
            <person name="Min J."/>
            <person name="Yang Y."/>
            <person name="Wang X."/>
            <person name="Fang X."/>
            <person name="Hall R.S."/>
            <person name="Hofmann A."/>
            <person name="Sternberg P.W."/>
            <person name="Jex A.R."/>
            <person name="Gasser R.B."/>
        </authorList>
    </citation>
    <scope>NUCLEOTIDE SEQUENCE [LARGE SCALE GENOMIC DNA]</scope>
    <source>
        <strain evidence="10">PN_DK_2014</strain>
    </source>
</reference>
<dbReference type="EMBL" id="JPKZ01000258">
    <property type="protein sequence ID" value="KHN88187.1"/>
    <property type="molecule type" value="Genomic_DNA"/>
</dbReference>
<dbReference type="GO" id="GO:0043634">
    <property type="term" value="P:polyadenylation-dependent ncRNA catabolic process"/>
    <property type="evidence" value="ECO:0007669"/>
    <property type="project" value="TreeGrafter"/>
</dbReference>
<evidence type="ECO:0000256" key="4">
    <source>
        <dbReference type="ARBA" id="ARBA00022679"/>
    </source>
</evidence>
<evidence type="ECO:0000256" key="5">
    <source>
        <dbReference type="ARBA" id="ARBA00022723"/>
    </source>
</evidence>
<evidence type="ECO:0000256" key="6">
    <source>
        <dbReference type="ARBA" id="ARBA00022842"/>
    </source>
</evidence>
<dbReference type="Gene3D" id="3.30.460.10">
    <property type="entry name" value="Beta Polymerase, domain 2"/>
    <property type="match status" value="1"/>
</dbReference>
<dbReference type="Pfam" id="PF03828">
    <property type="entry name" value="PAP_assoc"/>
    <property type="match status" value="1"/>
</dbReference>
<dbReference type="GO" id="GO:0046872">
    <property type="term" value="F:metal ion binding"/>
    <property type="evidence" value="ECO:0007669"/>
    <property type="project" value="UniProtKB-KW"/>
</dbReference>
<organism evidence="10 11">
    <name type="scientific">Toxocara canis</name>
    <name type="common">Canine roundworm</name>
    <dbReference type="NCBI Taxonomy" id="6265"/>
    <lineage>
        <taxon>Eukaryota</taxon>
        <taxon>Metazoa</taxon>
        <taxon>Ecdysozoa</taxon>
        <taxon>Nematoda</taxon>
        <taxon>Chromadorea</taxon>
        <taxon>Rhabditida</taxon>
        <taxon>Spirurina</taxon>
        <taxon>Ascaridomorpha</taxon>
        <taxon>Ascaridoidea</taxon>
        <taxon>Toxocaridae</taxon>
        <taxon>Toxocara</taxon>
    </lineage>
</organism>
<comment type="cofactor">
    <cofactor evidence="1">
        <name>Mn(2+)</name>
        <dbReference type="ChEBI" id="CHEBI:29035"/>
    </cofactor>
</comment>
<dbReference type="InterPro" id="IPR002058">
    <property type="entry name" value="PAP_assoc"/>
</dbReference>
<dbReference type="CDD" id="cd05402">
    <property type="entry name" value="NT_PAP_TUTase"/>
    <property type="match status" value="1"/>
</dbReference>
<keyword evidence="11" id="KW-1185">Reference proteome</keyword>
<dbReference type="PANTHER" id="PTHR23092">
    <property type="entry name" value="POLY(A) RNA POLYMERASE"/>
    <property type="match status" value="1"/>
</dbReference>
<evidence type="ECO:0000313" key="10">
    <source>
        <dbReference type="EMBL" id="KHN88187.1"/>
    </source>
</evidence>
<dbReference type="STRING" id="6265.A0A0B2W3K0"/>
<proteinExistence type="inferred from homology"/>
<feature type="compositionally biased region" description="Polar residues" evidence="7">
    <location>
        <begin position="541"/>
        <end position="550"/>
    </location>
</feature>
<dbReference type="InterPro" id="IPR054708">
    <property type="entry name" value="MTPAP-like_central"/>
</dbReference>
<dbReference type="GO" id="GO:0031499">
    <property type="term" value="C:TRAMP complex"/>
    <property type="evidence" value="ECO:0007669"/>
    <property type="project" value="TreeGrafter"/>
</dbReference>
<comment type="caution">
    <text evidence="10">The sequence shown here is derived from an EMBL/GenBank/DDBJ whole genome shotgun (WGS) entry which is preliminary data.</text>
</comment>
<comment type="similarity">
    <text evidence="2">Belongs to the DNA polymerase type-B-like family.</text>
</comment>
<feature type="region of interest" description="Disordered" evidence="7">
    <location>
        <begin position="541"/>
        <end position="611"/>
    </location>
</feature>
<dbReference type="PANTHER" id="PTHR23092:SF15">
    <property type="entry name" value="INACTIVE NON-CANONICAL POLY(A) RNA POLYMERASE PROTEIN TRF4-2-RELATED"/>
    <property type="match status" value="1"/>
</dbReference>
<dbReference type="GO" id="GO:1990817">
    <property type="term" value="F:poly(A) RNA polymerase activity"/>
    <property type="evidence" value="ECO:0007669"/>
    <property type="project" value="UniProtKB-EC"/>
</dbReference>
<dbReference type="SUPFAM" id="SSF81631">
    <property type="entry name" value="PAP/OAS1 substrate-binding domain"/>
    <property type="match status" value="1"/>
</dbReference>
<dbReference type="GO" id="GO:0003729">
    <property type="term" value="F:mRNA binding"/>
    <property type="evidence" value="ECO:0007669"/>
    <property type="project" value="TreeGrafter"/>
</dbReference>
<evidence type="ECO:0000256" key="3">
    <source>
        <dbReference type="ARBA" id="ARBA00012388"/>
    </source>
</evidence>
<sequence length="611" mass="67959">MKPLQDAFAGGFDNLEACEHYAQCMASKVSVRYRRLSRVAIRASAVSVTDIVFSPQCTRHWFSPMNPHVSLECSAGILAEVELVDRALVASGTRRASPERTFFVSLTMLISTADAQLTEESDSISASSSEDEELAFYKADFCDQVRWPSKEYGAIAGAPWCKKRYHLSLVGLHEEMLDLYEWLRPSPLEKALRYRVFERVRAVIERVWPSAKVAVFGSLFTGLFLPTSDIDVVVEVEPLDEPPLWKTAEALKASGIAETINVLDKAFVPIVKMVDKDTKIFLDISFNTVQGVRAANYIEQMKSRYPVLEPLVLVLKQFLMQRQLNQVFTGGLSSYGLILMLISFLQSNFTSYKDCVKQLGQDDSKGPCEDLEDALGIPSDAVFQRVHELGRRKSLHPSHDFSHKSTTDVNMGMLLLSFLQLYGQEFNYMKTALRIRGGGAYVCKEEMLAHMSRPSNSMLCIEDPLQPGNDIGRCSHNILFVRQAFEHALCTLCAVFIRPREHSAIWRSHYSGSLLAHIVSISPRHIRYRNWLRGRVLSDGNTSPSLSKASTPDAFPPLPLNTSILAQPGTHSNHSSLSASPHGLTTSAANSRTCSCAPAGDESKSARQTPT</sequence>
<feature type="domain" description="PAP-associated" evidence="8">
    <location>
        <begin position="410"/>
        <end position="469"/>
    </location>
</feature>
<evidence type="ECO:0000259" key="9">
    <source>
        <dbReference type="Pfam" id="PF22600"/>
    </source>
</evidence>
<evidence type="ECO:0000256" key="7">
    <source>
        <dbReference type="SAM" id="MobiDB-lite"/>
    </source>
</evidence>
<keyword evidence="6" id="KW-0460">Magnesium</keyword>
<dbReference type="FunFam" id="3.30.460.10:FF:000006">
    <property type="entry name" value="non-canonical poly(A) RNA polymerase PAPD5"/>
    <property type="match status" value="1"/>
</dbReference>
<dbReference type="Proteomes" id="UP000031036">
    <property type="component" value="Unassembled WGS sequence"/>
</dbReference>
<dbReference type="Pfam" id="PF22600">
    <property type="entry name" value="MTPAP-like_central"/>
    <property type="match status" value="1"/>
</dbReference>
<protein>
    <recommendedName>
        <fullName evidence="3">polynucleotide adenylyltransferase</fullName>
        <ecNumber evidence="3">2.7.7.19</ecNumber>
    </recommendedName>
</protein>
<evidence type="ECO:0000256" key="1">
    <source>
        <dbReference type="ARBA" id="ARBA00001936"/>
    </source>
</evidence>
<keyword evidence="4" id="KW-0808">Transferase</keyword>